<dbReference type="Proteomes" id="UP000324897">
    <property type="component" value="Chromosome 3"/>
</dbReference>
<dbReference type="Gramene" id="TVU11308">
    <property type="protein sequence ID" value="TVU11308"/>
    <property type="gene ID" value="EJB05_44884"/>
</dbReference>
<proteinExistence type="predicted"/>
<dbReference type="Gene3D" id="2.40.10.10">
    <property type="entry name" value="Trypsin-like serine proteases"/>
    <property type="match status" value="2"/>
</dbReference>
<protein>
    <submittedName>
        <fullName evidence="1">Uncharacterized protein</fullName>
    </submittedName>
</protein>
<dbReference type="AlphaFoldDB" id="A0A5J9TK67"/>
<comment type="caution">
    <text evidence="1">The sequence shown here is derived from an EMBL/GenBank/DDBJ whole genome shotgun (WGS) entry which is preliminary data.</text>
</comment>
<sequence length="660" mass="72230">MSAPGYLLLGPSNVTGSTKDIIIEMVHGGDVGPAINVGRPEDIFFLKKNFCIAGRSTANTGSSTPPSLLQRVVPPTATRPSKVPLQPVSERMLPVKRGAVEPTSFPSDLCCDLDSDQDALSKLSDEVACRLSKAVVSVALCKGSSRTVLFACSGIAVDGSTILTSASLSVALDNATKRRDSVAIEIRHEGNVVIGTLENCVMELEVAVVSVTFALDCGVCFHSDVELLPDSKVIAVGRLVSDKLIGTSGRLAAFSAEGGEYVALSTCKLAEDLHGGALFDLSGNFVGMNLLSYVDGSVFLPRKILMERLEHLRASRERRIISELIKEFRDKERSTGKKLKERHNRPPMMSQFGYSLGYPKPSLYMKNRGMILVNSFEEPFGDMYPKGVWAEFRKRVASNIFRNVVALASLNVALLCPDGGNNIIEGLKIEVLLPNKQRREGTLKHYSLYYNVALISVKNFRAVRPAILENKSINLSSMLVAVGRCYESGILMATKGGLADRTGKLVCQIIDYSTCKITKAGIGGPLVDNDGNFIGMNFYDPAIGTAFLLCDDLCGILQYFKTKSMFRCFSGSKVLVSASIQVLFCSWIEKYEKLDGTWEYVVRDGIGRTNSWLVPKPYWCDPQELEDLENEKNPTEEYERLLRASGIPYRCEAGVVVVLK</sequence>
<evidence type="ECO:0000313" key="2">
    <source>
        <dbReference type="Proteomes" id="UP000324897"/>
    </source>
</evidence>
<dbReference type="PANTHER" id="PTHR18868">
    <property type="entry name" value="OS07G0665300 PROTEIN-RELATED"/>
    <property type="match status" value="1"/>
</dbReference>
<name>A0A5J9TK67_9POAL</name>
<dbReference type="InterPro" id="IPR009003">
    <property type="entry name" value="Peptidase_S1_PA"/>
</dbReference>
<dbReference type="Pfam" id="PF13365">
    <property type="entry name" value="Trypsin_2"/>
    <property type="match status" value="1"/>
</dbReference>
<keyword evidence="2" id="KW-1185">Reference proteome</keyword>
<dbReference type="SUPFAM" id="SSF50494">
    <property type="entry name" value="Trypsin-like serine proteases"/>
    <property type="match status" value="2"/>
</dbReference>
<gene>
    <name evidence="1" type="ORF">EJB05_44884</name>
</gene>
<reference evidence="1 2" key="1">
    <citation type="journal article" date="2019" name="Sci. Rep.">
        <title>A high-quality genome of Eragrostis curvula grass provides insights into Poaceae evolution and supports new strategies to enhance forage quality.</title>
        <authorList>
            <person name="Carballo J."/>
            <person name="Santos B.A.C.M."/>
            <person name="Zappacosta D."/>
            <person name="Garbus I."/>
            <person name="Selva J.P."/>
            <person name="Gallo C.A."/>
            <person name="Diaz A."/>
            <person name="Albertini E."/>
            <person name="Caccamo M."/>
            <person name="Echenique V."/>
        </authorList>
    </citation>
    <scope>NUCLEOTIDE SEQUENCE [LARGE SCALE GENOMIC DNA]</scope>
    <source>
        <strain evidence="2">cv. Victoria</strain>
        <tissue evidence="1">Leaf</tissue>
    </source>
</reference>
<dbReference type="PANTHER" id="PTHR18868:SF38">
    <property type="entry name" value="OS01G0776500 PROTEIN"/>
    <property type="match status" value="1"/>
</dbReference>
<organism evidence="1 2">
    <name type="scientific">Eragrostis curvula</name>
    <name type="common">weeping love grass</name>
    <dbReference type="NCBI Taxonomy" id="38414"/>
    <lineage>
        <taxon>Eukaryota</taxon>
        <taxon>Viridiplantae</taxon>
        <taxon>Streptophyta</taxon>
        <taxon>Embryophyta</taxon>
        <taxon>Tracheophyta</taxon>
        <taxon>Spermatophyta</taxon>
        <taxon>Magnoliopsida</taxon>
        <taxon>Liliopsida</taxon>
        <taxon>Poales</taxon>
        <taxon>Poaceae</taxon>
        <taxon>PACMAD clade</taxon>
        <taxon>Chloridoideae</taxon>
        <taxon>Eragrostideae</taxon>
        <taxon>Eragrostidinae</taxon>
        <taxon>Eragrostis</taxon>
    </lineage>
</organism>
<accession>A0A5J9TK67</accession>
<evidence type="ECO:0000313" key="1">
    <source>
        <dbReference type="EMBL" id="TVU11308.1"/>
    </source>
</evidence>
<dbReference type="EMBL" id="RWGY01000039">
    <property type="protein sequence ID" value="TVU11308.1"/>
    <property type="molecule type" value="Genomic_DNA"/>
</dbReference>
<dbReference type="InterPro" id="IPR043504">
    <property type="entry name" value="Peptidase_S1_PA_chymotrypsin"/>
</dbReference>